<keyword evidence="2" id="KW-1185">Reference proteome</keyword>
<proteinExistence type="predicted"/>
<dbReference type="EMBL" id="FUEG01000003">
    <property type="protein sequence ID" value="SJL01271.1"/>
    <property type="molecule type" value="Genomic_DNA"/>
</dbReference>
<organism evidence="1 2">
    <name type="scientific">Armillaria ostoyae</name>
    <name type="common">Armillaria root rot fungus</name>
    <dbReference type="NCBI Taxonomy" id="47428"/>
    <lineage>
        <taxon>Eukaryota</taxon>
        <taxon>Fungi</taxon>
        <taxon>Dikarya</taxon>
        <taxon>Basidiomycota</taxon>
        <taxon>Agaricomycotina</taxon>
        <taxon>Agaricomycetes</taxon>
        <taxon>Agaricomycetidae</taxon>
        <taxon>Agaricales</taxon>
        <taxon>Marasmiineae</taxon>
        <taxon>Physalacriaceae</taxon>
        <taxon>Armillaria</taxon>
    </lineage>
</organism>
<dbReference type="OMA" id="LHILASC"/>
<accession>A0A284QXR8</accession>
<evidence type="ECO:0000313" key="1">
    <source>
        <dbReference type="EMBL" id="SJL01271.1"/>
    </source>
</evidence>
<dbReference type="AlphaFoldDB" id="A0A284QXR8"/>
<reference evidence="2" key="1">
    <citation type="journal article" date="2017" name="Nat. Ecol. Evol.">
        <title>Genome expansion and lineage-specific genetic innovations in the forest pathogenic fungi Armillaria.</title>
        <authorList>
            <person name="Sipos G."/>
            <person name="Prasanna A.N."/>
            <person name="Walter M.C."/>
            <person name="O'Connor E."/>
            <person name="Balint B."/>
            <person name="Krizsan K."/>
            <person name="Kiss B."/>
            <person name="Hess J."/>
            <person name="Varga T."/>
            <person name="Slot J."/>
            <person name="Riley R."/>
            <person name="Boka B."/>
            <person name="Rigling D."/>
            <person name="Barry K."/>
            <person name="Lee J."/>
            <person name="Mihaltcheva S."/>
            <person name="LaButti K."/>
            <person name="Lipzen A."/>
            <person name="Waldron R."/>
            <person name="Moloney N.M."/>
            <person name="Sperisen C."/>
            <person name="Kredics L."/>
            <person name="Vagvoelgyi C."/>
            <person name="Patrignani A."/>
            <person name="Fitzpatrick D."/>
            <person name="Nagy I."/>
            <person name="Doyle S."/>
            <person name="Anderson J.B."/>
            <person name="Grigoriev I.V."/>
            <person name="Gueldener U."/>
            <person name="Muensterkoetter M."/>
            <person name="Nagy L.G."/>
        </authorList>
    </citation>
    <scope>NUCLEOTIDE SEQUENCE [LARGE SCALE GENOMIC DNA]</scope>
    <source>
        <strain evidence="2">C18/9</strain>
    </source>
</reference>
<dbReference type="OrthoDB" id="5404599at2759"/>
<gene>
    <name evidence="1" type="ORF">ARMOST_04589</name>
</gene>
<evidence type="ECO:0008006" key="3">
    <source>
        <dbReference type="Google" id="ProtNLM"/>
    </source>
</evidence>
<dbReference type="Proteomes" id="UP000219338">
    <property type="component" value="Unassembled WGS sequence"/>
</dbReference>
<protein>
    <recommendedName>
        <fullName evidence="3">Aminoglycoside phosphotransferase domain-containing protein</fullName>
    </recommendedName>
</protein>
<evidence type="ECO:0000313" key="2">
    <source>
        <dbReference type="Proteomes" id="UP000219338"/>
    </source>
</evidence>
<name>A0A284QXR8_ARMOS</name>
<sequence>MRSTVYLRLGKWYGVQEWSIERLPFGLILKHTQDKSPEIEANNTKFVHENTTIPVPRILDVLPDIPKGTASEGVILMTDIKGVTLGQWLLSRTTFPPEFLHYSELIFGPAHLRGGRSLKELSELMTSFNKPVLDLSDSALLIADLKKALTELRSIPPPPSGEVSGLHSSSFVHIRCRDRCVVQPLKNIRAFHDMLLANVSCVSRMPRLLQLASPVYAKPHKLCFSHCDLN</sequence>